<evidence type="ECO:0000313" key="2">
    <source>
        <dbReference type="Proteomes" id="UP000664991"/>
    </source>
</evidence>
<sequence>MTSAMWLTEEYAMSDFRSVWRRQIELVMIMPHNDNIMNGYAIKSVIGFRSNVIRIMPYPPSLSRIAARTMEPAIGASTWALGSQRWSPYSGIFTIKAIMHASHMKVLDHELGIG</sequence>
<proteinExistence type="predicted"/>
<name>A0A835ZFT8_SHEEP</name>
<protein>
    <submittedName>
        <fullName evidence="1">Uncharacterized protein</fullName>
    </submittedName>
</protein>
<dbReference type="AlphaFoldDB" id="A0A835ZFT8"/>
<gene>
    <name evidence="1" type="ORF">JEQ12_020043</name>
</gene>
<reference evidence="1 2" key="1">
    <citation type="submission" date="2020-12" db="EMBL/GenBank/DDBJ databases">
        <title>De novo assembly of Tibetan sheep genome.</title>
        <authorList>
            <person name="Li X."/>
        </authorList>
    </citation>
    <scope>NUCLEOTIDE SEQUENCE [LARGE SCALE GENOMIC DNA]</scope>
    <source>
        <tissue evidence="1">Heart</tissue>
    </source>
</reference>
<accession>A0A835ZFT8</accession>
<organism evidence="1 2">
    <name type="scientific">Ovis aries</name>
    <name type="common">Sheep</name>
    <dbReference type="NCBI Taxonomy" id="9940"/>
    <lineage>
        <taxon>Eukaryota</taxon>
        <taxon>Metazoa</taxon>
        <taxon>Chordata</taxon>
        <taxon>Craniata</taxon>
        <taxon>Vertebrata</taxon>
        <taxon>Euteleostomi</taxon>
        <taxon>Mammalia</taxon>
        <taxon>Eutheria</taxon>
        <taxon>Laurasiatheria</taxon>
        <taxon>Artiodactyla</taxon>
        <taxon>Ruminantia</taxon>
        <taxon>Pecora</taxon>
        <taxon>Bovidae</taxon>
        <taxon>Caprinae</taxon>
        <taxon>Ovis</taxon>
    </lineage>
</organism>
<comment type="caution">
    <text evidence="1">The sequence shown here is derived from an EMBL/GenBank/DDBJ whole genome shotgun (WGS) entry which is preliminary data.</text>
</comment>
<evidence type="ECO:0000313" key="1">
    <source>
        <dbReference type="EMBL" id="KAG5193682.1"/>
    </source>
</evidence>
<dbReference type="EMBL" id="JAEMGP010000027">
    <property type="protein sequence ID" value="KAG5193682.1"/>
    <property type="molecule type" value="Genomic_DNA"/>
</dbReference>
<dbReference type="Proteomes" id="UP000664991">
    <property type="component" value="Unassembled WGS sequence"/>
</dbReference>